<name>A0A7N0UNT2_KALFE</name>
<dbReference type="EnsemblPlants" id="Kaladp0076s0186.1.v1.1">
    <property type="protein sequence ID" value="Kaladp0076s0186.1.v1.1.CDS.1"/>
    <property type="gene ID" value="Kaladp0076s0186.v1.1"/>
</dbReference>
<dbReference type="GO" id="GO:0044375">
    <property type="term" value="P:regulation of peroxisome size"/>
    <property type="evidence" value="ECO:0007669"/>
    <property type="project" value="EnsemblPlants"/>
</dbReference>
<dbReference type="PANTHER" id="PTHR12652">
    <property type="entry name" value="PEROXISOMAL BIOGENESIS FACTOR 11"/>
    <property type="match status" value="1"/>
</dbReference>
<comment type="subunit">
    <text evidence="4">Homooligomer. Interacts with ARC5 and FIS1B on peroxisomes.</text>
</comment>
<feature type="compositionally biased region" description="Pro residues" evidence="8">
    <location>
        <begin position="17"/>
        <end position="27"/>
    </location>
</feature>
<sequence length="265" mass="29012">MSSHELDSSTAAATGDPPNPSKPPRPPLSVDRDFLGHLEAYLAKRDGVDKILKICRYATKIILASSAVPEALPIHKRLKSFEASVGLSRKAFRLGKFVQDVNALRASSFRSREDLLLSVVAYGGEGLYYFVEQFVWLAKSGLIDGKHSRGLQTISAWAEFVGYLGSIWLKIRGLRVMLEEEACLISSIEIGNARGVKCGDEELKLSKVREKRMLKSLSTIQDVADLLMALADIRDGRGRLSAPIVVSSAGLLSALISTHKNWISC</sequence>
<evidence type="ECO:0000313" key="9">
    <source>
        <dbReference type="EnsemblPlants" id="Kaladp0076s0186.1.v1.1.CDS.1"/>
    </source>
</evidence>
<dbReference type="InterPro" id="IPR008733">
    <property type="entry name" value="PEX11"/>
</dbReference>
<dbReference type="GO" id="GO:0005778">
    <property type="term" value="C:peroxisomal membrane"/>
    <property type="evidence" value="ECO:0007669"/>
    <property type="project" value="UniProtKB-SubCell"/>
</dbReference>
<dbReference type="PANTHER" id="PTHR12652:SF50">
    <property type="entry name" value="PEROXIN 11"/>
    <property type="match status" value="1"/>
</dbReference>
<evidence type="ECO:0000256" key="4">
    <source>
        <dbReference type="ARBA" id="ARBA00011340"/>
    </source>
</evidence>
<comment type="similarity">
    <text evidence="3">Belongs to the peroxin-11 family.</text>
</comment>
<dbReference type="Pfam" id="PF05648">
    <property type="entry name" value="PEX11"/>
    <property type="match status" value="1"/>
</dbReference>
<feature type="region of interest" description="Disordered" evidence="8">
    <location>
        <begin position="1"/>
        <end position="29"/>
    </location>
</feature>
<comment type="function">
    <text evidence="1">Involved in peroxisomal proliferation. Promotes peroxisomal duplication, aggregation or elongation without fission.</text>
</comment>
<accession>A0A7N0UNT2</accession>
<keyword evidence="6" id="KW-0472">Membrane</keyword>
<keyword evidence="10" id="KW-1185">Reference proteome</keyword>
<keyword evidence="7" id="KW-0576">Peroxisome</keyword>
<keyword evidence="5" id="KW-0962">Peroxisome biogenesis</keyword>
<evidence type="ECO:0000256" key="8">
    <source>
        <dbReference type="SAM" id="MobiDB-lite"/>
    </source>
</evidence>
<evidence type="ECO:0008006" key="11">
    <source>
        <dbReference type="Google" id="ProtNLM"/>
    </source>
</evidence>
<evidence type="ECO:0000256" key="2">
    <source>
        <dbReference type="ARBA" id="ARBA00004585"/>
    </source>
</evidence>
<reference evidence="9" key="1">
    <citation type="submission" date="2021-01" db="UniProtKB">
        <authorList>
            <consortium name="EnsemblPlants"/>
        </authorList>
    </citation>
    <scope>IDENTIFICATION</scope>
</reference>
<dbReference type="Gramene" id="Kaladp0076s0186.1.v1.1">
    <property type="protein sequence ID" value="Kaladp0076s0186.1.v1.1.CDS.1"/>
    <property type="gene ID" value="Kaladp0076s0186.v1.1"/>
</dbReference>
<evidence type="ECO:0000256" key="3">
    <source>
        <dbReference type="ARBA" id="ARBA00008194"/>
    </source>
</evidence>
<evidence type="ECO:0000313" key="10">
    <source>
        <dbReference type="Proteomes" id="UP000594263"/>
    </source>
</evidence>
<organism evidence="9 10">
    <name type="scientific">Kalanchoe fedtschenkoi</name>
    <name type="common">Lavender scallops</name>
    <name type="synonym">South American air plant</name>
    <dbReference type="NCBI Taxonomy" id="63787"/>
    <lineage>
        <taxon>Eukaryota</taxon>
        <taxon>Viridiplantae</taxon>
        <taxon>Streptophyta</taxon>
        <taxon>Embryophyta</taxon>
        <taxon>Tracheophyta</taxon>
        <taxon>Spermatophyta</taxon>
        <taxon>Magnoliopsida</taxon>
        <taxon>eudicotyledons</taxon>
        <taxon>Gunneridae</taxon>
        <taxon>Pentapetalae</taxon>
        <taxon>Saxifragales</taxon>
        <taxon>Crassulaceae</taxon>
        <taxon>Kalanchoe</taxon>
    </lineage>
</organism>
<evidence type="ECO:0000256" key="6">
    <source>
        <dbReference type="ARBA" id="ARBA00023136"/>
    </source>
</evidence>
<protein>
    <recommendedName>
        <fullName evidence="11">Peroxisomal membrane protein 11A</fullName>
    </recommendedName>
</protein>
<evidence type="ECO:0000256" key="7">
    <source>
        <dbReference type="ARBA" id="ARBA00023140"/>
    </source>
</evidence>
<evidence type="ECO:0000256" key="1">
    <source>
        <dbReference type="ARBA" id="ARBA00002503"/>
    </source>
</evidence>
<proteinExistence type="inferred from homology"/>
<dbReference type="AlphaFoldDB" id="A0A7N0UNT2"/>
<evidence type="ECO:0000256" key="5">
    <source>
        <dbReference type="ARBA" id="ARBA00022593"/>
    </source>
</evidence>
<dbReference type="OMA" id="VSTHKNW"/>
<dbReference type="GO" id="GO:0016559">
    <property type="term" value="P:peroxisome fission"/>
    <property type="evidence" value="ECO:0007669"/>
    <property type="project" value="EnsemblPlants"/>
</dbReference>
<dbReference type="Proteomes" id="UP000594263">
    <property type="component" value="Unplaced"/>
</dbReference>
<comment type="subcellular location">
    <subcellularLocation>
        <location evidence="2">Peroxisome membrane</location>
        <topology evidence="2">Multi-pass membrane protein</topology>
    </subcellularLocation>
</comment>
<dbReference type="GO" id="GO:0042802">
    <property type="term" value="F:identical protein binding"/>
    <property type="evidence" value="ECO:0007669"/>
    <property type="project" value="EnsemblPlants"/>
</dbReference>